<proteinExistence type="predicted"/>
<protein>
    <submittedName>
        <fullName evidence="1">Uncharacterized protein</fullName>
    </submittedName>
</protein>
<dbReference type="KEGG" id="hbh:E4T21_11600"/>
<evidence type="ECO:0000313" key="1">
    <source>
        <dbReference type="EMBL" id="QEM82121.1"/>
    </source>
</evidence>
<dbReference type="EMBL" id="CP038437">
    <property type="protein sequence ID" value="QEM82121.1"/>
    <property type="molecule type" value="Genomic_DNA"/>
</dbReference>
<organism evidence="1 2">
    <name type="scientific">Halomonas binhaiensis</name>
    <dbReference type="NCBI Taxonomy" id="2562282"/>
    <lineage>
        <taxon>Bacteria</taxon>
        <taxon>Pseudomonadati</taxon>
        <taxon>Pseudomonadota</taxon>
        <taxon>Gammaproteobacteria</taxon>
        <taxon>Oceanospirillales</taxon>
        <taxon>Halomonadaceae</taxon>
        <taxon>Halomonas</taxon>
    </lineage>
</organism>
<name>A0A5C1NGZ7_9GAMM</name>
<sequence length="364" mass="40327">MHSYSGPSIYDMLQLPEFRQDKKPEAPAPKSTAFNTDFLIVEDSWLLCGSGDLATIMAADTPPHVCDFVHDRRIRDKHGNYLGISRVETGGEAALSARVRACQLLEWSFDALLISSQDSQWQESRIILQAPPEIADDEWLDDVLMLWPVDKQPTHGIELTSLPFDEWMAEELARESGKTECLQFISVQPLCVPQGAAGTTPGEAVACMWLKRAPVDGATPMNSTETANLVLKLMPPSRASHEPRQKTPRGSTHLLEAAIDTLRVDAETVQAVVWDGHRSGFRLDPLIGVLQQRFSHLFLDTDLWSVQGIGGSVPHASAAVQVVLATQLARQRQGDILLLDSHDEERTLAMWLHHEDVPQLSNHG</sequence>
<evidence type="ECO:0000313" key="2">
    <source>
        <dbReference type="Proteomes" id="UP000324285"/>
    </source>
</evidence>
<dbReference type="OrthoDB" id="5290530at2"/>
<dbReference type="RefSeq" id="WP_149285131.1">
    <property type="nucleotide sequence ID" value="NZ_CP038437.2"/>
</dbReference>
<dbReference type="Proteomes" id="UP000324285">
    <property type="component" value="Chromosome"/>
</dbReference>
<keyword evidence="2" id="KW-1185">Reference proteome</keyword>
<reference evidence="1" key="1">
    <citation type="submission" date="2021-02" db="EMBL/GenBank/DDBJ databases">
        <title>Strain Y2R2, a novel species of the genus Halomonas.</title>
        <authorList>
            <person name="Huang H."/>
        </authorList>
    </citation>
    <scope>NUCLEOTIDE SEQUENCE</scope>
    <source>
        <strain evidence="1">Y2R2</strain>
    </source>
</reference>
<accession>A0A5C1NGZ7</accession>
<gene>
    <name evidence="1" type="ORF">E4T21_11600</name>
</gene>
<dbReference type="AlphaFoldDB" id="A0A5C1NGZ7"/>